<proteinExistence type="predicted"/>
<dbReference type="PATRIC" id="fig|1550241.5.peg.1313"/>
<dbReference type="KEGG" id="thf:MA03_06320"/>
<evidence type="ECO:0000313" key="2">
    <source>
        <dbReference type="Proteomes" id="UP000067434"/>
    </source>
</evidence>
<dbReference type="AlphaFoldDB" id="A0A0F7FHW7"/>
<reference evidence="1 2" key="1">
    <citation type="journal article" date="2015" name="Stand. Genomic Sci.">
        <title>Complete genome sequence of and proposal of Thermofilum uzonense sp. nov. a novel hyperthermophilic crenarchaeon and emended description of the genus Thermofilum.</title>
        <authorList>
            <person name="Toshchakov S.V."/>
            <person name="Korzhenkov A.A."/>
            <person name="Samarov N.I."/>
            <person name="Mazunin I.O."/>
            <person name="Mozhey O.I."/>
            <person name="Shmyr I.S."/>
            <person name="Derbikova K.S."/>
            <person name="Taranov E.A."/>
            <person name="Dominova I.N."/>
            <person name="Bonch-Osmolovskaya E.A."/>
            <person name="Patrushev M.V."/>
            <person name="Podosokorskaya O.A."/>
            <person name="Kublanov I.V."/>
        </authorList>
    </citation>
    <scope>NUCLEOTIDE SEQUENCE [LARGE SCALE GENOMIC DNA]</scope>
    <source>
        <strain evidence="1 2">1807-2</strain>
    </source>
</reference>
<evidence type="ECO:0000313" key="1">
    <source>
        <dbReference type="EMBL" id="AKG38939.1"/>
    </source>
</evidence>
<organism evidence="1 2">
    <name type="scientific">Infirmifilum uzonense</name>
    <dbReference type="NCBI Taxonomy" id="1550241"/>
    <lineage>
        <taxon>Archaea</taxon>
        <taxon>Thermoproteota</taxon>
        <taxon>Thermoprotei</taxon>
        <taxon>Thermofilales</taxon>
        <taxon>Thermofilaceae</taxon>
        <taxon>Infirmifilum</taxon>
    </lineage>
</organism>
<protein>
    <submittedName>
        <fullName evidence="1">Uncharacterized protein</fullName>
    </submittedName>
</protein>
<name>A0A0F7FHW7_9CREN</name>
<keyword evidence="2" id="KW-1185">Reference proteome</keyword>
<dbReference type="GeneID" id="25401829"/>
<dbReference type="Proteomes" id="UP000067434">
    <property type="component" value="Chromosome"/>
</dbReference>
<dbReference type="EMBL" id="CP009961">
    <property type="protein sequence ID" value="AKG38939.1"/>
    <property type="molecule type" value="Genomic_DNA"/>
</dbReference>
<accession>A0A0F7FHW7</accession>
<dbReference type="HOGENOM" id="CLU_575731_0_0_2"/>
<gene>
    <name evidence="1" type="ORF">MA03_06320</name>
</gene>
<sequence>MKRKKLLAILTTILFLSLIAALTSRTYHKNIDVSTKSKVILPPLSQTSASLKILYIESDIGGGKVEINRDVYELPVKLRVPNGTVIIIRPQPVGLYEPLSTEINLTILDDTIVKIKYRRKYVLLILNAEAPLLLNGTRLYGKATLKIPINSTINLNSTCDHLDDYTLMCSTTVIIPREKLVEYYPINVSFRLENDTHIIVRGPRFYILRFNFPVGAWVNGSYRQGFFELRPVENSTLEIGLYSSGNTATGCIDYNSTHYLCIRGWITPPWISNSTLPPIALKIRVLSGGEFSESLEYVLKRKFSSDSIIICEKCGGFKRVEDPFMDYRKVFGLTDRYNITTSNGCLQISTDSIARLLVILPKTSGHITLRMTTTTWHNNIGLVYLNGKPYDRVPSFTLQGGTYIITVNLDNLKEYFEGKTYNATRVIVSGLDFIEYSYSLNILTKELRVLPNTGEFALDIYLQGDSLSLCLIGD</sequence>
<dbReference type="RefSeq" id="WP_052884452.1">
    <property type="nucleotide sequence ID" value="NZ_CP009961.1"/>
</dbReference>
<dbReference type="STRING" id="1550241.MA03_06320"/>